<dbReference type="Pfam" id="PF00512">
    <property type="entry name" value="HisKA"/>
    <property type="match status" value="1"/>
</dbReference>
<dbReference type="PROSITE" id="PS50110">
    <property type="entry name" value="RESPONSE_REGULATORY"/>
    <property type="match status" value="1"/>
</dbReference>
<sequence>MLTSNGLASASPGSDALLPLDPGHAVLDAFPDAVFVVGLDGRLAHCNRQARSLLDHSGDALEGSVFEERFVAQAARSGWASRQWEPAQAAQPRQSSCWPLLTCSGRERPVASSTSRIRLPDGSPALLLCVREADAHSPATPPFAPPAAPPPLSSPLSSAERSFALLVQSVTDYAIYMLDPEGRIVSWNLGAKRIKGYEEEEVLNTHFSRFYTPEDQQAGLPQAGLRTAVSTGRMEAEGLRVRKDGSRFWASVVIDAIYDEGRLIGFAKVTRDVTERKAAESQLRQALKMEAIGRFTGGVAHDFNNLLMAVLSSLELLRKRMPPDERLRALVETATRGAQRGASLTQRMMAFARQQELKTQAVDVAVLLSGLQGLLQQAAGPHIFLKMALAANLPRILTDPSQFESSMLNLVANSRDAMPGGGVIKIAAAVETTLPRQLAGLAAGSYVCVRVEDTGEGMDEQTLSRVVEPFFTTKGVGKGTGLGLAMVDGLVAQSGGKLVLHSTPGNGTTVEMWMPISKDESTACHLGARRTQDVGPMDVLLVDDDPLVLANASALLEDLGHRVTALGAGQEAIDLLARKARFDVVISDYAMPGMNGVELAEHIAQRYPGLNFILASGFADIPALPPGMTRLAKPYSQEDLSQLLHQLMRA</sequence>
<dbReference type="PANTHER" id="PTHR43065">
    <property type="entry name" value="SENSOR HISTIDINE KINASE"/>
    <property type="match status" value="1"/>
</dbReference>
<dbReference type="CDD" id="cd00082">
    <property type="entry name" value="HisKA"/>
    <property type="match status" value="1"/>
</dbReference>
<dbReference type="PANTHER" id="PTHR43065:SF49">
    <property type="entry name" value="HISTIDINE KINASE"/>
    <property type="match status" value="1"/>
</dbReference>
<keyword evidence="9" id="KW-0808">Transferase</keyword>
<evidence type="ECO:0000313" key="10">
    <source>
        <dbReference type="Proteomes" id="UP000000784"/>
    </source>
</evidence>
<keyword evidence="10" id="KW-1185">Reference proteome</keyword>
<dbReference type="InterPro" id="IPR011006">
    <property type="entry name" value="CheY-like_superfamily"/>
</dbReference>
<dbReference type="PRINTS" id="PR00344">
    <property type="entry name" value="BCTRLSENSOR"/>
</dbReference>
<comment type="catalytic activity">
    <reaction evidence="1">
        <text>ATP + protein L-histidine = ADP + protein N-phospho-L-histidine.</text>
        <dbReference type="EC" id="2.7.13.3"/>
    </reaction>
</comment>
<evidence type="ECO:0000256" key="2">
    <source>
        <dbReference type="ARBA" id="ARBA00012438"/>
    </source>
</evidence>
<evidence type="ECO:0000259" key="5">
    <source>
        <dbReference type="PROSITE" id="PS50109"/>
    </source>
</evidence>
<reference evidence="9 10" key="1">
    <citation type="journal article" date="2004" name="Appl. Environ. Microbiol.">
        <title>Mineralization of individual congeners of linear alkylbenzenesulfonate by defined pairs of heterotrophic bacteria.</title>
        <authorList>
            <person name="Schleheck D."/>
            <person name="Knepper T.P."/>
            <person name="Fischer K."/>
            <person name="Cook A.M."/>
        </authorList>
    </citation>
    <scope>NUCLEOTIDE SEQUENCE [LARGE SCALE GENOMIC DNA]</scope>
    <source>
        <strain evidence="10">DSM 14801 / SPH-1</strain>
    </source>
</reference>
<evidence type="ECO:0000256" key="4">
    <source>
        <dbReference type="PROSITE-ProRule" id="PRU00169"/>
    </source>
</evidence>
<feature type="domain" description="Response regulatory" evidence="6">
    <location>
        <begin position="538"/>
        <end position="648"/>
    </location>
</feature>
<keyword evidence="9" id="KW-0418">Kinase</keyword>
<organism evidence="9 10">
    <name type="scientific">Delftia acidovorans (strain DSM 14801 / SPH-1)</name>
    <dbReference type="NCBI Taxonomy" id="398578"/>
    <lineage>
        <taxon>Bacteria</taxon>
        <taxon>Pseudomonadati</taxon>
        <taxon>Pseudomonadota</taxon>
        <taxon>Betaproteobacteria</taxon>
        <taxon>Burkholderiales</taxon>
        <taxon>Comamonadaceae</taxon>
        <taxon>Delftia</taxon>
    </lineage>
</organism>
<dbReference type="SMART" id="SM00091">
    <property type="entry name" value="PAS"/>
    <property type="match status" value="2"/>
</dbReference>
<dbReference type="InterPro" id="IPR036097">
    <property type="entry name" value="HisK_dim/P_sf"/>
</dbReference>
<dbReference type="NCBIfam" id="TIGR00229">
    <property type="entry name" value="sensory_box"/>
    <property type="match status" value="1"/>
</dbReference>
<reference evidence="10" key="2">
    <citation type="submission" date="2007-11" db="EMBL/GenBank/DDBJ databases">
        <title>Complete sequence of Delftia acidovorans DSM 14801 / SPH-1.</title>
        <authorList>
            <person name="Copeland A."/>
            <person name="Lucas S."/>
            <person name="Lapidus A."/>
            <person name="Barry K."/>
            <person name="Glavina del Rio T."/>
            <person name="Dalin E."/>
            <person name="Tice H."/>
            <person name="Pitluck S."/>
            <person name="Lowry S."/>
            <person name="Clum A."/>
            <person name="Schmutz J."/>
            <person name="Larimer F."/>
            <person name="Land M."/>
            <person name="Hauser L."/>
            <person name="Kyrpides N."/>
            <person name="Kim E."/>
            <person name="Schleheck D."/>
            <person name="Richardson P."/>
        </authorList>
    </citation>
    <scope>NUCLEOTIDE SEQUENCE [LARGE SCALE GENOMIC DNA]</scope>
    <source>
        <strain evidence="10">DSM 14801 / SPH-1</strain>
    </source>
</reference>
<evidence type="ECO:0000313" key="9">
    <source>
        <dbReference type="EMBL" id="ABX35594.1"/>
    </source>
</evidence>
<dbReference type="InterPro" id="IPR013656">
    <property type="entry name" value="PAS_4"/>
</dbReference>
<keyword evidence="3 4" id="KW-0597">Phosphoprotein</keyword>
<dbReference type="GeneID" id="24114461"/>
<dbReference type="InterPro" id="IPR035965">
    <property type="entry name" value="PAS-like_dom_sf"/>
</dbReference>
<dbReference type="Proteomes" id="UP000000784">
    <property type="component" value="Chromosome"/>
</dbReference>
<dbReference type="Pfam" id="PF02518">
    <property type="entry name" value="HATPase_c"/>
    <property type="match status" value="1"/>
</dbReference>
<dbReference type="EC" id="2.7.13.3" evidence="2"/>
<proteinExistence type="predicted"/>
<dbReference type="CDD" id="cd00130">
    <property type="entry name" value="PAS"/>
    <property type="match status" value="2"/>
</dbReference>
<dbReference type="PROSITE" id="PS50109">
    <property type="entry name" value="HIS_KIN"/>
    <property type="match status" value="1"/>
</dbReference>
<dbReference type="Gene3D" id="3.40.50.2300">
    <property type="match status" value="1"/>
</dbReference>
<dbReference type="Gene3D" id="1.10.287.130">
    <property type="match status" value="1"/>
</dbReference>
<dbReference type="SMART" id="SM00448">
    <property type="entry name" value="REC"/>
    <property type="match status" value="1"/>
</dbReference>
<dbReference type="InterPro" id="IPR000700">
    <property type="entry name" value="PAS-assoc_C"/>
</dbReference>
<dbReference type="SUPFAM" id="SSF47384">
    <property type="entry name" value="Homodimeric domain of signal transducing histidine kinase"/>
    <property type="match status" value="1"/>
</dbReference>
<dbReference type="InterPro" id="IPR004358">
    <property type="entry name" value="Sig_transdc_His_kin-like_C"/>
</dbReference>
<evidence type="ECO:0000259" key="8">
    <source>
        <dbReference type="PROSITE" id="PS50113"/>
    </source>
</evidence>
<name>A9BZJ4_DELAS</name>
<dbReference type="InterPro" id="IPR000014">
    <property type="entry name" value="PAS"/>
</dbReference>
<protein>
    <recommendedName>
        <fullName evidence="2">histidine kinase</fullName>
        <ecNumber evidence="2">2.7.13.3</ecNumber>
    </recommendedName>
</protein>
<dbReference type="KEGG" id="dac:Daci_2956"/>
<dbReference type="InterPro" id="IPR003661">
    <property type="entry name" value="HisK_dim/P_dom"/>
</dbReference>
<dbReference type="Pfam" id="PF08448">
    <property type="entry name" value="PAS_4"/>
    <property type="match status" value="1"/>
</dbReference>
<dbReference type="eggNOG" id="COG0784">
    <property type="taxonomic scope" value="Bacteria"/>
</dbReference>
<dbReference type="PROSITE" id="PS50113">
    <property type="entry name" value="PAC"/>
    <property type="match status" value="1"/>
</dbReference>
<dbReference type="SMART" id="SM00387">
    <property type="entry name" value="HATPase_c"/>
    <property type="match status" value="1"/>
</dbReference>
<dbReference type="SMART" id="SM00388">
    <property type="entry name" value="HisKA"/>
    <property type="match status" value="1"/>
</dbReference>
<feature type="domain" description="PAC" evidence="8">
    <location>
        <begin position="234"/>
        <end position="285"/>
    </location>
</feature>
<dbReference type="SUPFAM" id="SSF55874">
    <property type="entry name" value="ATPase domain of HSP90 chaperone/DNA topoisomerase II/histidine kinase"/>
    <property type="match status" value="1"/>
</dbReference>
<dbReference type="InterPro" id="IPR005467">
    <property type="entry name" value="His_kinase_dom"/>
</dbReference>
<evidence type="ECO:0000256" key="3">
    <source>
        <dbReference type="ARBA" id="ARBA00022553"/>
    </source>
</evidence>
<feature type="domain" description="PAS" evidence="7">
    <location>
        <begin position="159"/>
        <end position="232"/>
    </location>
</feature>
<gene>
    <name evidence="9" type="ordered locus">Daci_2956</name>
</gene>
<evidence type="ECO:0000256" key="1">
    <source>
        <dbReference type="ARBA" id="ARBA00000085"/>
    </source>
</evidence>
<dbReference type="EMBL" id="CP000884">
    <property type="protein sequence ID" value="ABX35594.1"/>
    <property type="molecule type" value="Genomic_DNA"/>
</dbReference>
<dbReference type="RefSeq" id="WP_012204804.1">
    <property type="nucleotide sequence ID" value="NC_010002.1"/>
</dbReference>
<evidence type="ECO:0000259" key="6">
    <source>
        <dbReference type="PROSITE" id="PS50110"/>
    </source>
</evidence>
<dbReference type="Gene3D" id="3.30.450.20">
    <property type="entry name" value="PAS domain"/>
    <property type="match status" value="2"/>
</dbReference>
<feature type="modified residue" description="4-aspartylphosphate" evidence="4">
    <location>
        <position position="588"/>
    </location>
</feature>
<dbReference type="eggNOG" id="COG4191">
    <property type="taxonomic scope" value="Bacteria"/>
</dbReference>
<dbReference type="Pfam" id="PF13426">
    <property type="entry name" value="PAS_9"/>
    <property type="match status" value="1"/>
</dbReference>
<dbReference type="PROSITE" id="PS50112">
    <property type="entry name" value="PAS"/>
    <property type="match status" value="1"/>
</dbReference>
<dbReference type="GO" id="GO:0000155">
    <property type="term" value="F:phosphorelay sensor kinase activity"/>
    <property type="evidence" value="ECO:0007669"/>
    <property type="project" value="InterPro"/>
</dbReference>
<dbReference type="Gene3D" id="3.30.565.10">
    <property type="entry name" value="Histidine kinase-like ATPase, C-terminal domain"/>
    <property type="match status" value="1"/>
</dbReference>
<accession>A9BZJ4</accession>
<dbReference type="Pfam" id="PF00072">
    <property type="entry name" value="Response_reg"/>
    <property type="match status" value="1"/>
</dbReference>
<feature type="domain" description="Histidine kinase" evidence="5">
    <location>
        <begin position="298"/>
        <end position="518"/>
    </location>
</feature>
<dbReference type="AlphaFoldDB" id="A9BZJ4"/>
<dbReference type="InterPro" id="IPR036890">
    <property type="entry name" value="HATPase_C_sf"/>
</dbReference>
<dbReference type="InterPro" id="IPR003594">
    <property type="entry name" value="HATPase_dom"/>
</dbReference>
<dbReference type="HOGENOM" id="CLU_000445_114_51_4"/>
<evidence type="ECO:0000259" key="7">
    <source>
        <dbReference type="PROSITE" id="PS50112"/>
    </source>
</evidence>
<dbReference type="STRING" id="398578.Daci_2956"/>
<dbReference type="SUPFAM" id="SSF55785">
    <property type="entry name" value="PYP-like sensor domain (PAS domain)"/>
    <property type="match status" value="2"/>
</dbReference>
<dbReference type="InterPro" id="IPR001789">
    <property type="entry name" value="Sig_transdc_resp-reg_receiver"/>
</dbReference>
<dbReference type="SUPFAM" id="SSF52172">
    <property type="entry name" value="CheY-like"/>
    <property type="match status" value="1"/>
</dbReference>